<dbReference type="Gene3D" id="2.70.70.10">
    <property type="entry name" value="Glucose Permease (Domain IIA)"/>
    <property type="match status" value="1"/>
</dbReference>
<evidence type="ECO:0000313" key="3">
    <source>
        <dbReference type="Proteomes" id="UP000198598"/>
    </source>
</evidence>
<protein>
    <submittedName>
        <fullName evidence="2">Murein DD-endopeptidase MepM and murein hydrolase activator NlpD, contain LysM domain</fullName>
    </submittedName>
</protein>
<gene>
    <name evidence="2" type="ORF">SAMN05216167_11598</name>
</gene>
<dbReference type="PANTHER" id="PTHR21666">
    <property type="entry name" value="PEPTIDASE-RELATED"/>
    <property type="match status" value="1"/>
</dbReference>
<dbReference type="InterPro" id="IPR016047">
    <property type="entry name" value="M23ase_b-sheet_dom"/>
</dbReference>
<reference evidence="2 3" key="1">
    <citation type="submission" date="2016-10" db="EMBL/GenBank/DDBJ databases">
        <authorList>
            <person name="de Groot N.N."/>
        </authorList>
    </citation>
    <scope>NUCLEOTIDE SEQUENCE [LARGE SCALE GENOMIC DNA]</scope>
    <source>
        <strain evidence="2 3">DSM 26130</strain>
    </source>
</reference>
<dbReference type="InterPro" id="IPR011055">
    <property type="entry name" value="Dup_hybrid_motif"/>
</dbReference>
<feature type="domain" description="M23ase beta-sheet core" evidence="1">
    <location>
        <begin position="166"/>
        <end position="261"/>
    </location>
</feature>
<dbReference type="InterPro" id="IPR050570">
    <property type="entry name" value="Cell_wall_metabolism_enzyme"/>
</dbReference>
<dbReference type="AlphaFoldDB" id="A0A1I2BHE0"/>
<dbReference type="RefSeq" id="WP_093831961.1">
    <property type="nucleotide sequence ID" value="NZ_FOLQ01000015.1"/>
</dbReference>
<dbReference type="PANTHER" id="PTHR21666:SF286">
    <property type="entry name" value="LIPOPROTEIN NLPD"/>
    <property type="match status" value="1"/>
</dbReference>
<dbReference type="GO" id="GO:0004222">
    <property type="term" value="F:metalloendopeptidase activity"/>
    <property type="evidence" value="ECO:0007669"/>
    <property type="project" value="TreeGrafter"/>
</dbReference>
<dbReference type="EMBL" id="FOLQ01000015">
    <property type="protein sequence ID" value="SFE55357.1"/>
    <property type="molecule type" value="Genomic_DNA"/>
</dbReference>
<evidence type="ECO:0000259" key="1">
    <source>
        <dbReference type="Pfam" id="PF01551"/>
    </source>
</evidence>
<dbReference type="SUPFAM" id="SSF51261">
    <property type="entry name" value="Duplicated hybrid motif"/>
    <property type="match status" value="1"/>
</dbReference>
<organism evidence="2 3">
    <name type="scientific">Spirosoma endophyticum</name>
    <dbReference type="NCBI Taxonomy" id="662367"/>
    <lineage>
        <taxon>Bacteria</taxon>
        <taxon>Pseudomonadati</taxon>
        <taxon>Bacteroidota</taxon>
        <taxon>Cytophagia</taxon>
        <taxon>Cytophagales</taxon>
        <taxon>Cytophagaceae</taxon>
        <taxon>Spirosoma</taxon>
    </lineage>
</organism>
<dbReference type="STRING" id="662367.SAMN05216167_11598"/>
<proteinExistence type="predicted"/>
<dbReference type="Proteomes" id="UP000198598">
    <property type="component" value="Unassembled WGS sequence"/>
</dbReference>
<dbReference type="OrthoDB" id="9810477at2"/>
<accession>A0A1I2BHE0</accession>
<dbReference type="CDD" id="cd12797">
    <property type="entry name" value="M23_peptidase"/>
    <property type="match status" value="1"/>
</dbReference>
<keyword evidence="2" id="KW-0378">Hydrolase</keyword>
<dbReference type="Pfam" id="PF01551">
    <property type="entry name" value="Peptidase_M23"/>
    <property type="match status" value="1"/>
</dbReference>
<sequence length="344" mass="37821">MKNIFRFIFSIALTGAIHSAAGQVMFSRPVRHSIQLGNSDSLMTNQATKLNQPDKASFVVTFMGQSIYPVTEKAAMPPATAPSHFKAVNIKSLSQSDSLVVLLLEDSLSKIRTQLRNFTTPKSLSPDNLLRTIPSILPIRIRSWSDYRVSSGFGLRYHPVRGTVHNHAGIDLPQAKYSPVYATADGIVDRVVWQPDGMGLAIYIKHASGYLTGYGHLEDHSVLVGESITRGQVIGHIGETGMTTGPHLHYSVLWGNEPVDPTEYCFLLMKRLQAATLITTPLTVTQQRKYVGKVRLASTGFKPQNVPRSLIKAEFIEPIKQVTMPRSSSLMASGLGKRILTVGR</sequence>
<keyword evidence="3" id="KW-1185">Reference proteome</keyword>
<name>A0A1I2BHE0_9BACT</name>
<evidence type="ECO:0000313" key="2">
    <source>
        <dbReference type="EMBL" id="SFE55357.1"/>
    </source>
</evidence>